<dbReference type="Pfam" id="PF20173">
    <property type="entry name" value="ZnF_RZ-type"/>
    <property type="match status" value="1"/>
</dbReference>
<keyword evidence="6" id="KW-0391">Immunity</keyword>
<evidence type="ECO:0000313" key="9">
    <source>
        <dbReference type="EMBL" id="KOO29069.1"/>
    </source>
</evidence>
<keyword evidence="3" id="KW-0479">Metal-binding</keyword>
<dbReference type="InterPro" id="IPR027417">
    <property type="entry name" value="P-loop_NTPase"/>
</dbReference>
<keyword evidence="5" id="KW-0862">Zinc</keyword>
<keyword evidence="10" id="KW-1185">Reference proteome</keyword>
<comment type="caution">
    <text evidence="9">The sequence shown here is derived from an EMBL/GenBank/DDBJ whole genome shotgun (WGS) entry which is preliminary data.</text>
</comment>
<dbReference type="GO" id="GO:0004842">
    <property type="term" value="F:ubiquitin-protein transferase activity"/>
    <property type="evidence" value="ECO:0007669"/>
    <property type="project" value="InterPro"/>
</dbReference>
<dbReference type="OrthoDB" id="447708at2759"/>
<evidence type="ECO:0000256" key="4">
    <source>
        <dbReference type="ARBA" id="ARBA00022771"/>
    </source>
</evidence>
<evidence type="ECO:0000256" key="6">
    <source>
        <dbReference type="ARBA" id="ARBA00022859"/>
    </source>
</evidence>
<dbReference type="EMBL" id="JWZX01002469">
    <property type="protein sequence ID" value="KOO29069.1"/>
    <property type="molecule type" value="Genomic_DNA"/>
</dbReference>
<dbReference type="PANTHER" id="PTHR22605:SF1">
    <property type="entry name" value="RZ-TYPE DOMAIN-CONTAINING PROTEIN"/>
    <property type="match status" value="1"/>
</dbReference>
<evidence type="ECO:0000313" key="10">
    <source>
        <dbReference type="Proteomes" id="UP000037460"/>
    </source>
</evidence>
<dbReference type="SMART" id="SM00382">
    <property type="entry name" value="AAA"/>
    <property type="match status" value="2"/>
</dbReference>
<evidence type="ECO:0000256" key="2">
    <source>
        <dbReference type="ARBA" id="ARBA00022490"/>
    </source>
</evidence>
<dbReference type="InterPro" id="IPR003593">
    <property type="entry name" value="AAA+_ATPase"/>
</dbReference>
<dbReference type="GO" id="GO:0016887">
    <property type="term" value="F:ATP hydrolysis activity"/>
    <property type="evidence" value="ECO:0007669"/>
    <property type="project" value="InterPro"/>
</dbReference>
<feature type="compositionally biased region" description="Basic and acidic residues" evidence="7">
    <location>
        <begin position="1167"/>
        <end position="1191"/>
    </location>
</feature>
<sequence>MEVLMHTPKLWTSFLIWNAAITARALPITARALPITARALPIAQPTECAGLDASLKELSAIATSARRALAAGANLRTCPMALLPKYNLKLFYLEPLFAAADMSLQRAELERTPKDIASARVQLRDVKRVALDLLARYDSEILRCCTVLEGGWERNSLADAQAFLGLQPEANAPLMPPSLSRRPLMPLRLQSKGGRNHELRPLPAMLVAALPWLLAVCDTTLFQQFWRDAAADRAEPEAEAPSGDGSSRLGVSAATVDHLDAALEEELWLCKALSAVRHRWATTYRALRMQSGRLHELSEVVEVLLHALSRCLELFDAWVTPAQGGEPCSLHAVQAVAAELTDVLAARWEGATLAILSDFGTLAEQIDARLLRFAPELFEEIQAASRLVQWYRLTPDDPNFTTSVEMAMGRSQMESPDALWNHEQHCVDEGGALYQAADELTVTWRQGAELGNELAISALSQSCTPEDVRAKVWEVIRGTHVLAPVLAEERWLVHLDLSTGVQPSMDKWLFELVVLNLAVDPVEGHTLVLEAPRVMFALELPGSCTSMALQLPSLLPVRWVGPSANTFCSSPDALWAGLGSSELAHERAAQLRRVCAALAEVRASGVESGVDEFKHDPSDRTAAAAVIAARAGELTSPECFHTLLVALDDSNGEDAQPPSLTCLWNFVGALDQQLQQLERADSAVRVALQPDPATDVPTYEAALKGKLRLALLGVMIKSARELAGRPVPVPQPGSLQLPHDALCAPNPRSRGGLAQVVSQGRWVVSNQITPKGDIYCASLFQHMAGPWVQPSQWRQDVRITATECVGEGGFLNCGVLIEGCQTVDEHVPSSNENGTYLLLDPGVHYDAKAAKWVLDPDTNLPLRRHLTFSTYHARWEIKPLCDSLEAPLCVSIGAELDSGWCERSLSVPAELTGGVTGAVAEFIAGARPPGSRRQAVDQGGTAQAVGADEEDDKQEKEDDADHGAEALFVAPRPWSDSMHQSVLIGTDCIQMLGLGGEQMASELHPELRHFLQHNGIEIGQALDRVRANHAEALSLITGVRRSRKSANTILGGEFHLTGDAILKMLAIHGRLAAGVPVVLSGECGCGKTFVIRFLAEWLQAELLVLNVHGGTQTAEIIGVLDRAEELLAADDRAAHAAEDEPSEPPPPPARPVTVAAREELSAVVSASDDKVDEAHGGDASSPKEEAPKKADPLVVGAGETAEAEAEEAVEGPDLPDPALKRGTRRVFVFFDELNACAHVALMVEAITKHSVGGRLLHPRLRIFAAVNPYRKRIPRVGDQGSGPGLVFNLGGEMQDDLSSLVYRVHPIPRSLQQFVFDFGYLKPEQEAQYMRAILARHLGGLRAHGHDVQKLDAMCALSLLVASQAVVREYESDPSAVSLRDVVRACELMDWFGVRITRRDEAKTPESAPAKAKIKISPLAAALVVALAFVYMYRLPHSAARKAYWSALLGALKGTRDGFGFASRRVGAWERVLANVDVGYGIDSARTAAQAKSLAVEFDQSGFSGLAQEGRCASVLSQVQKRFVRHMEVEEGIAMNEALSENLFVTCICVLNLLPLFIVGKPGTSKTLTMQVLSNNLQGNRSPNAFFRDFPAIHIFPYQCSPMSHGGAIQHQFDIACRFQQHATSIVSVLLLDEVGLAEHSPDMPLKVLHTMLVKPPIAIVGLSNWTLDSAKMNRAICIQRTEPSPLDIELTATSIVGSPAAGLAAHTPPQLERQSTNARRAAWLQSVCHAYHTVYVSQHGRDFLGMRDLYACIKKLGAVTRGTGCAGADEAAAVETAIMRNFAGKMSELNRVLIAFHSKRLTLTDPYGLTQGMVEVVVPIKHLAEVHSAYATPLSLQFANLPEHAVVRSGALINEVDHSDTSVYDAPCDGGSRPMRLCDLILPGDVLISIEAIEDLSLRESEYYQQAAVDDAAREELEHKKARAKWVEVVESGSALWLSKSVDAKMRRLNNHRFELKLLRRSERLGEIERVRAALEAVPEGTIPSIEALTRGGLSEAEAAQACTQVAALEAHFATVKWPSSYIRQGYRFRVPTLELVRSNLQDRTSRHIMLLTHNAAALALLFDCGLLRELEVDVLFGSRFPDDVSELQLVQQVNRVKMAMAAGRTIVLVNHDNIYEAPYDVLNQRYLIKRDPRTGETRRLLRLAIGSRSQLCICHDNFKVVVIVEMQHAHERLDLPLLNRFEKQELAPTHALVPAQERLCARLREWVHAVAAELGLLETELLEKATAVQRRCALGSIFCGWHEGMLASLALQLPADESEGETSDDNSNSSSIVAGRAALLRIAKPIAVFHSAQLRGLPEGSMYFEDHQSLLTAARRYFCPGSAEHLFLLLTHSPVPHCDEVLSHADESIRFTLTQLTRFGSEEALGAAVDAFLAGDDIPTARVYGGGAVTGASPSAHVLLIQYDPVDSEPGMLEHAMYIVQRRHALHPASTLPASSTASAATRRFVTLVVHLPPGTSRTPRHVALEFSRRWAFVFVDDLRVDVPRLRRDWAASGDMEMIGGVEVGDALVSALTLPQLLGRSLYELLADGGEHGLDLQPLIRAEVRAALGCTLPPIQQLDRDEVALRHSYAARVKGVGALLREVPEFARCVADGVLAVLSKFAMSDAHGMHLQAVHAKAMGGTCRDAVRAATRRLLTRSLAHVLAALDENFNLNLLQRFSEPAQQHAAAGASAAASEACASGAALWHALAGCPALLDWHTVARSIQLRVEQGAELSRPTAIRRAVAGTVEKVHNTGKHGPLVALFPFSARLVRLLESKEVREAVAAAGHCGDGEGGADERMTALISSVLGTEASARIRDFAAVRPEAYLHDLAASTAERLAGLTFAFIFALTRDVVLRAALAGEFAPVEGVDVLYSNLMDVVAGTTDWLPPLPRPARELLLHALRGASLRVPALAEALSGLCARGVGGSVLILRHEERLLKNAVSDVADQPEFVKALSLAKEELQISVRLADASDKESVEAALKALSSTRSLAQLTAASKAKLLLGRYVQWLAKELRAGKTTLAEPLPMEEPVRVLCEQNLLSTRPYAFERSELARLEAAHGKSGAREAARTEEYHRKAAHDGLIQLVTRHFESDKAVAGPLGAPLAAAGHAKPLVAPKGAQLPRGVDHRRGHGEGFMAGLSLGVYLVSRIASHNAAGFWATVLFAPSALSTMYVPTMAGDEFAMILAASDYVGWYKCQNGHPYSVGNCTRPMQLARCPACGAPIGGTNHEDVAGVTRLGVRDELVRKVNGPTSDGARDNPNTKKGYHRDDILAGAKSNMSDIVPRAAEATTRVLRIFMHTLLHLHGSTTERWTALHDVLKPPELRPSDAEASKGGAKRVERAVRSYLEDQILSDWEGLQEMYGLDEEQVMLALVLVAARMHQVSSTLKGFATEAARSSFECAFEWRCVQPIFGANVVATVLAVQREIDPAGDVEACRNAFGVLWSAISDEEPEPEKRSKEPQEDEATAASKALSKAVLSAQRLAWLWNPAPDTSLRLFKLEFGSSVWLAKQFPLIAALLKHERRLPLVGCVADVLRWHAVLFRALRHGLRREEAAELSNAQAIERLPRDQQPEARIVLETFCESFNRSFVLVERLFECQANPYLYEADEGEVRIDLSGAGGRTGEPQRMSPETSVLFSLPSMVAGAQDADGLCTIQLCNVLSAAHNELMDVLLASSANLMPRAARGTDTALPTISYLSSAELVVHVHHFEYQGNLLRTGKMSMLKERVPQRPLPPALLQTICLELDTAQLQQALLGLLEQAVAFLSALGQESSAEQPLREYVLHTLLVPDEMWKQASSHSVEQHVCLCHVQSLFVALEEGQPDALERVHPKYREPLPAGLAQALRADVRLRRSVLLPVLHEFLTTQLVEGSWPADASLKQYLTFTDPDLEDAEWYAGAFPEQLSLCHAVALHAALTAADESERYHGAGHFMYKVFVDDKDFSGCWHKMDADCVSTSTQRRHGSVGKVAHTFKGWEKTADGQTAVRSFVFVFDGQTADGDGEGDFSRPIVADWTRGHITLAVYDAELYTVTSTRCLSAKADQGPVMSLDEATMVKNGLSTTAGAGAVSFIRSRQKRVGEVSIRVPRAPEARRKVAELRLFYRDSFFMLLREDSCCGGACARQRAADEARPTRATELRALADAGAGSSGAPIRERLVGFTETRERIARKRPAAGEAPIDLTGSDDEAGGEQQQGERVPLADAFAVAAGTSSVPIPVD</sequence>
<dbReference type="Proteomes" id="UP000037460">
    <property type="component" value="Unassembled WGS sequence"/>
</dbReference>
<feature type="compositionally biased region" description="Basic and acidic residues" evidence="7">
    <location>
        <begin position="3237"/>
        <end position="3250"/>
    </location>
</feature>
<name>A0A0M0JR49_9EUKA</name>
<dbReference type="GO" id="GO:0005737">
    <property type="term" value="C:cytoplasm"/>
    <property type="evidence" value="ECO:0007669"/>
    <property type="project" value="UniProtKB-SubCell"/>
</dbReference>
<feature type="region of interest" description="Disordered" evidence="7">
    <location>
        <begin position="926"/>
        <end position="960"/>
    </location>
</feature>
<keyword evidence="2" id="KW-0963">Cytoplasm</keyword>
<feature type="domain" description="RZ-type" evidence="8">
    <location>
        <begin position="3159"/>
        <end position="3229"/>
    </location>
</feature>
<feature type="region of interest" description="Disordered" evidence="7">
    <location>
        <begin position="4143"/>
        <end position="4178"/>
    </location>
</feature>
<feature type="region of interest" description="Disordered" evidence="7">
    <location>
        <begin position="1132"/>
        <end position="1192"/>
    </location>
</feature>
<dbReference type="InterPro" id="IPR031248">
    <property type="entry name" value="RNF213"/>
</dbReference>
<feature type="region of interest" description="Disordered" evidence="7">
    <location>
        <begin position="3230"/>
        <end position="3250"/>
    </location>
</feature>
<proteinExistence type="predicted"/>
<evidence type="ECO:0000256" key="1">
    <source>
        <dbReference type="ARBA" id="ARBA00004496"/>
    </source>
</evidence>
<dbReference type="SUPFAM" id="SSF52540">
    <property type="entry name" value="P-loop containing nucleoside triphosphate hydrolases"/>
    <property type="match status" value="2"/>
</dbReference>
<keyword evidence="4" id="KW-0863">Zinc-finger</keyword>
<dbReference type="GO" id="GO:0008270">
    <property type="term" value="F:zinc ion binding"/>
    <property type="evidence" value="ECO:0007669"/>
    <property type="project" value="UniProtKB-KW"/>
</dbReference>
<evidence type="ECO:0000259" key="8">
    <source>
        <dbReference type="PROSITE" id="PS51981"/>
    </source>
</evidence>
<reference evidence="10" key="1">
    <citation type="journal article" date="2015" name="PLoS Genet.">
        <title>Genome Sequence and Transcriptome Analyses of Chrysochromulina tobin: Metabolic Tools for Enhanced Algal Fitness in the Prominent Order Prymnesiales (Haptophyceae).</title>
        <authorList>
            <person name="Hovde B.T."/>
            <person name="Deodato C.R."/>
            <person name="Hunsperger H.M."/>
            <person name="Ryken S.A."/>
            <person name="Yost W."/>
            <person name="Jha R.K."/>
            <person name="Patterson J."/>
            <person name="Monnat R.J. Jr."/>
            <person name="Barlow S.B."/>
            <person name="Starkenburg S.R."/>
            <person name="Cattolico R.A."/>
        </authorList>
    </citation>
    <scope>NUCLEOTIDE SEQUENCE</scope>
    <source>
        <strain evidence="10">CCMP291</strain>
    </source>
</reference>
<organism evidence="9 10">
    <name type="scientific">Chrysochromulina tobinii</name>
    <dbReference type="NCBI Taxonomy" id="1460289"/>
    <lineage>
        <taxon>Eukaryota</taxon>
        <taxon>Haptista</taxon>
        <taxon>Haptophyta</taxon>
        <taxon>Prymnesiophyceae</taxon>
        <taxon>Prymnesiales</taxon>
        <taxon>Chrysochromulinaceae</taxon>
        <taxon>Chrysochromulina</taxon>
    </lineage>
</organism>
<evidence type="ECO:0000256" key="3">
    <source>
        <dbReference type="ARBA" id="ARBA00022723"/>
    </source>
</evidence>
<dbReference type="InterPro" id="IPR046439">
    <property type="entry name" value="ZF_RZ_dom"/>
</dbReference>
<dbReference type="PANTHER" id="PTHR22605">
    <property type="entry name" value="RZ-TYPE DOMAIN-CONTAINING PROTEIN"/>
    <property type="match status" value="1"/>
</dbReference>
<dbReference type="GO" id="GO:0002376">
    <property type="term" value="P:immune system process"/>
    <property type="evidence" value="ECO:0007669"/>
    <property type="project" value="UniProtKB-KW"/>
</dbReference>
<dbReference type="PROSITE" id="PS51981">
    <property type="entry name" value="ZF_RZ"/>
    <property type="match status" value="1"/>
</dbReference>
<evidence type="ECO:0000256" key="5">
    <source>
        <dbReference type="ARBA" id="ARBA00022833"/>
    </source>
</evidence>
<comment type="subcellular location">
    <subcellularLocation>
        <location evidence="1">Cytoplasm</location>
    </subcellularLocation>
</comment>
<gene>
    <name evidence="9" type="ORF">Ctob_009455</name>
</gene>
<accession>A0A0M0JR49</accession>
<dbReference type="Gene3D" id="3.40.50.300">
    <property type="entry name" value="P-loop containing nucleotide triphosphate hydrolases"/>
    <property type="match status" value="1"/>
</dbReference>
<evidence type="ECO:0000256" key="7">
    <source>
        <dbReference type="SAM" id="MobiDB-lite"/>
    </source>
</evidence>
<protein>
    <submittedName>
        <fullName evidence="9">Ring finger protein 213-like protein</fullName>
    </submittedName>
</protein>